<name>W0JXR7_9EURY</name>
<keyword evidence="2" id="KW-1185">Reference proteome</keyword>
<accession>W0JXR7</accession>
<evidence type="ECO:0008006" key="3">
    <source>
        <dbReference type="Google" id="ProtNLM"/>
    </source>
</evidence>
<dbReference type="HOGENOM" id="CLU_2839275_0_0_2"/>
<sequence>MRPIRTRSVLRTTKPAWVEIDKITARTDSDRYWIFTAIELETNFSLDVAFFGGEAPIQLLRFCMD</sequence>
<gene>
    <name evidence="1" type="ORF">HALLA_00475</name>
</gene>
<reference evidence="1 2" key="1">
    <citation type="submission" date="2014-01" db="EMBL/GenBank/DDBJ databases">
        <authorList>
            <consortium name="DOE Joint Genome Institute"/>
            <person name="Anderson I."/>
            <person name="Huntemann M."/>
            <person name="Han J."/>
            <person name="Chen A."/>
            <person name="Kyrpides N."/>
            <person name="Mavromatis K."/>
            <person name="Markowitz V."/>
            <person name="Palaniappan K."/>
            <person name="Ivanova N."/>
            <person name="Schaumberg A."/>
            <person name="Pati A."/>
            <person name="Liolios K."/>
            <person name="Nordberg H.P."/>
            <person name="Cantor M.N."/>
            <person name="Hua S.X."/>
            <person name="Woyke T."/>
        </authorList>
    </citation>
    <scope>NUCLEOTIDE SEQUENCE [LARGE SCALE GENOMIC DNA]</scope>
    <source>
        <strain evidence="1 2">XH-48</strain>
        <plasmid evidence="2">2</plasmid>
    </source>
</reference>
<protein>
    <recommendedName>
        <fullName evidence="3">Transposase</fullName>
    </recommendedName>
</protein>
<dbReference type="Proteomes" id="UP000019024">
    <property type="component" value="Plasmid unnamed2"/>
</dbReference>
<evidence type="ECO:0000313" key="2">
    <source>
        <dbReference type="Proteomes" id="UP000019024"/>
    </source>
</evidence>
<dbReference type="EMBL" id="CP007057">
    <property type="protein sequence ID" value="AHG01798.1"/>
    <property type="molecule type" value="Genomic_DNA"/>
</dbReference>
<proteinExistence type="predicted"/>
<geneLocation type="plasmid" evidence="1">
    <name>unnamed</name>
</geneLocation>
<dbReference type="KEGG" id="hlr:HALLA_00475"/>
<organism evidence="1 2">
    <name type="scientific">Halostagnicola larsenii XH-48</name>
    <dbReference type="NCBI Taxonomy" id="797299"/>
    <lineage>
        <taxon>Archaea</taxon>
        <taxon>Methanobacteriati</taxon>
        <taxon>Methanobacteriota</taxon>
        <taxon>Stenosarchaea group</taxon>
        <taxon>Halobacteria</taxon>
        <taxon>Halobacteriales</taxon>
        <taxon>Natrialbaceae</taxon>
        <taxon>Halostagnicola</taxon>
    </lineage>
</organism>
<dbReference type="AlphaFoldDB" id="W0JXR7"/>
<keyword evidence="1" id="KW-0614">Plasmid</keyword>
<evidence type="ECO:0000313" key="1">
    <source>
        <dbReference type="EMBL" id="AHG01798.1"/>
    </source>
</evidence>